<dbReference type="PROSITE" id="PS00379">
    <property type="entry name" value="CDP_ALCOHOL_P_TRANSF"/>
    <property type="match status" value="1"/>
</dbReference>
<dbReference type="GO" id="GO:0008444">
    <property type="term" value="F:CDP-diacylglycerol-glycerol-3-phosphate 3-phosphatidyltransferase activity"/>
    <property type="evidence" value="ECO:0007669"/>
    <property type="project" value="InterPro"/>
</dbReference>
<gene>
    <name evidence="13" type="ORF">N868_07585</name>
</gene>
<keyword evidence="7" id="KW-0443">Lipid metabolism</keyword>
<reference evidence="13 14" key="2">
    <citation type="journal article" date="2015" name="Stand. Genomic Sci.">
        <title>Draft genome sequence of Cellulomonas carbonis T26(T) and comparative analysis of six Cellulomonas genomes.</title>
        <authorList>
            <person name="Zhuang W."/>
            <person name="Zhang S."/>
            <person name="Xia X."/>
            <person name="Wang G."/>
        </authorList>
    </citation>
    <scope>NUCLEOTIDE SEQUENCE [LARGE SCALE GENOMIC DNA]</scope>
    <source>
        <strain evidence="13 14">T26</strain>
    </source>
</reference>
<organism evidence="13 14">
    <name type="scientific">Cellulomonas carbonis T26</name>
    <dbReference type="NCBI Taxonomy" id="947969"/>
    <lineage>
        <taxon>Bacteria</taxon>
        <taxon>Bacillati</taxon>
        <taxon>Actinomycetota</taxon>
        <taxon>Actinomycetes</taxon>
        <taxon>Micrococcales</taxon>
        <taxon>Cellulomonadaceae</taxon>
        <taxon>Cellulomonas</taxon>
    </lineage>
</organism>
<feature type="transmembrane region" description="Helical" evidence="12">
    <location>
        <begin position="173"/>
        <end position="191"/>
    </location>
</feature>
<keyword evidence="6 12" id="KW-1133">Transmembrane helix</keyword>
<keyword evidence="5 12" id="KW-0812">Transmembrane</keyword>
<feature type="transmembrane region" description="Helical" evidence="12">
    <location>
        <begin position="89"/>
        <end position="111"/>
    </location>
</feature>
<dbReference type="UniPathway" id="UPA00085"/>
<keyword evidence="3" id="KW-0444">Lipid biosynthesis</keyword>
<evidence type="ECO:0000256" key="1">
    <source>
        <dbReference type="ARBA" id="ARBA00004141"/>
    </source>
</evidence>
<accession>A0A0A0BX85</accession>
<keyword evidence="4 11" id="KW-0808">Transferase</keyword>
<comment type="subcellular location">
    <subcellularLocation>
        <location evidence="1">Membrane</location>
        <topology evidence="1">Multi-pass membrane protein</topology>
    </subcellularLocation>
</comment>
<evidence type="ECO:0000313" key="14">
    <source>
        <dbReference type="Proteomes" id="UP000029839"/>
    </source>
</evidence>
<dbReference type="InterPro" id="IPR000462">
    <property type="entry name" value="CDP-OH_P_trans"/>
</dbReference>
<keyword evidence="14" id="KW-1185">Reference proteome</keyword>
<protein>
    <submittedName>
        <fullName evidence="13">CDP-diacylglycerol--glycerol-3-phosphate 3-phosphatidyltransferase</fullName>
    </submittedName>
</protein>
<evidence type="ECO:0000256" key="3">
    <source>
        <dbReference type="ARBA" id="ARBA00022516"/>
    </source>
</evidence>
<keyword evidence="8 12" id="KW-0472">Membrane</keyword>
<evidence type="ECO:0000256" key="5">
    <source>
        <dbReference type="ARBA" id="ARBA00022692"/>
    </source>
</evidence>
<dbReference type="EMBL" id="AXCY01000015">
    <property type="protein sequence ID" value="KGM11739.1"/>
    <property type="molecule type" value="Genomic_DNA"/>
</dbReference>
<evidence type="ECO:0000256" key="11">
    <source>
        <dbReference type="RuleBase" id="RU003750"/>
    </source>
</evidence>
<reference evidence="13 14" key="1">
    <citation type="submission" date="2013-08" db="EMBL/GenBank/DDBJ databases">
        <title>Genome sequencing of Cellulomonas carbonis T26.</title>
        <authorList>
            <person name="Chen F."/>
            <person name="Li Y."/>
            <person name="Wang G."/>
        </authorList>
    </citation>
    <scope>NUCLEOTIDE SEQUENCE [LARGE SCALE GENOMIC DNA]</scope>
    <source>
        <strain evidence="13 14">T26</strain>
    </source>
</reference>
<comment type="similarity">
    <text evidence="2 11">Belongs to the CDP-alcohol phosphatidyltransferase class-I family.</text>
</comment>
<dbReference type="RefSeq" id="WP_052425981.1">
    <property type="nucleotide sequence ID" value="NZ_AXCY01000015.1"/>
</dbReference>
<proteinExistence type="inferred from homology"/>
<evidence type="ECO:0000256" key="8">
    <source>
        <dbReference type="ARBA" id="ARBA00023136"/>
    </source>
</evidence>
<evidence type="ECO:0000256" key="7">
    <source>
        <dbReference type="ARBA" id="ARBA00023098"/>
    </source>
</evidence>
<dbReference type="PANTHER" id="PTHR14269:SF62">
    <property type="entry name" value="CDP-DIACYLGLYCEROL--GLYCEROL-3-PHOSPHATE 3-PHOSPHATIDYLTRANSFERASE 1, CHLOROPLASTIC"/>
    <property type="match status" value="1"/>
</dbReference>
<keyword evidence="10" id="KW-1208">Phospholipid metabolism</keyword>
<comment type="caution">
    <text evidence="13">The sequence shown here is derived from an EMBL/GenBank/DDBJ whole genome shotgun (WGS) entry which is preliminary data.</text>
</comment>
<evidence type="ECO:0000256" key="2">
    <source>
        <dbReference type="ARBA" id="ARBA00010441"/>
    </source>
</evidence>
<sequence>MTEVGTPADGPGAAAQVSSRVLTLPNVISAVRLLLVPVFAVLLLRGEDAWALGVLAFSGATDWLDGTLARRLGQQSRLGELLDPAADRLFILVTLVVLTARDVVPTGLLVAVVGRDLLLVVVLAVLMASHVGPLPVHVVGKSGTFALLYAFPLLLLAEWSGTVGLVAGVVGWAFAWWGMGLYWLAGGVYVWQAWTELRRRRATA</sequence>
<dbReference type="PANTHER" id="PTHR14269">
    <property type="entry name" value="CDP-DIACYLGLYCEROL--GLYCEROL-3-PHOSPHATE 3-PHOSPHATIDYLTRANSFERASE-RELATED"/>
    <property type="match status" value="1"/>
</dbReference>
<dbReference type="PIRSF" id="PIRSF000847">
    <property type="entry name" value="Phos_ph_gly_syn"/>
    <property type="match status" value="1"/>
</dbReference>
<dbReference type="InterPro" id="IPR004570">
    <property type="entry name" value="Phosphatidylglycerol_P_synth"/>
</dbReference>
<evidence type="ECO:0000313" key="13">
    <source>
        <dbReference type="EMBL" id="KGM11739.1"/>
    </source>
</evidence>
<keyword evidence="9" id="KW-0594">Phospholipid biosynthesis</keyword>
<evidence type="ECO:0000256" key="4">
    <source>
        <dbReference type="ARBA" id="ARBA00022679"/>
    </source>
</evidence>
<dbReference type="InterPro" id="IPR050324">
    <property type="entry name" value="CDP-alcohol_PTase-I"/>
</dbReference>
<dbReference type="InterPro" id="IPR043130">
    <property type="entry name" value="CDP-OH_PTrfase_TM_dom"/>
</dbReference>
<dbReference type="GO" id="GO:0046474">
    <property type="term" value="P:glycerophospholipid biosynthetic process"/>
    <property type="evidence" value="ECO:0007669"/>
    <property type="project" value="TreeGrafter"/>
</dbReference>
<evidence type="ECO:0000256" key="12">
    <source>
        <dbReference type="SAM" id="Phobius"/>
    </source>
</evidence>
<dbReference type="Proteomes" id="UP000029839">
    <property type="component" value="Unassembled WGS sequence"/>
</dbReference>
<dbReference type="AlphaFoldDB" id="A0A0A0BX85"/>
<evidence type="ECO:0000256" key="10">
    <source>
        <dbReference type="ARBA" id="ARBA00023264"/>
    </source>
</evidence>
<dbReference type="InterPro" id="IPR048254">
    <property type="entry name" value="CDP_ALCOHOL_P_TRANSF_CS"/>
</dbReference>
<evidence type="ECO:0000256" key="6">
    <source>
        <dbReference type="ARBA" id="ARBA00022989"/>
    </source>
</evidence>
<name>A0A0A0BX85_9CELL</name>
<dbReference type="Pfam" id="PF01066">
    <property type="entry name" value="CDP-OH_P_transf"/>
    <property type="match status" value="1"/>
</dbReference>
<feature type="transmembrane region" description="Helical" evidence="12">
    <location>
        <begin position="117"/>
        <end position="139"/>
    </location>
</feature>
<dbReference type="GO" id="GO:0016020">
    <property type="term" value="C:membrane"/>
    <property type="evidence" value="ECO:0007669"/>
    <property type="project" value="UniProtKB-SubCell"/>
</dbReference>
<evidence type="ECO:0000256" key="9">
    <source>
        <dbReference type="ARBA" id="ARBA00023209"/>
    </source>
</evidence>
<feature type="transmembrane region" description="Helical" evidence="12">
    <location>
        <begin position="21"/>
        <end position="43"/>
    </location>
</feature>
<dbReference type="Gene3D" id="1.20.120.1760">
    <property type="match status" value="1"/>
</dbReference>